<dbReference type="Proteomes" id="UP000005640">
    <property type="component" value="Chromosome 3"/>
</dbReference>
<dbReference type="ExpressionAtlas" id="D6RDP0">
    <property type="expression patterns" value="baseline and differential"/>
</dbReference>
<evidence type="ECO:0000313" key="2">
    <source>
        <dbReference type="Proteomes" id="UP000005640"/>
    </source>
</evidence>
<gene>
    <name evidence="1" type="primary">PXYLP1</name>
</gene>
<dbReference type="Ensembl" id="ENST00000514880.5">
    <property type="protein sequence ID" value="ENSP00000425264.1"/>
    <property type="gene ID" value="ENSG00000155893.13"/>
</dbReference>
<proteinExistence type="predicted"/>
<dbReference type="Bgee" id="ENSG00000155893">
    <property type="expression patterns" value="Expressed in corpus epididymis and 186 other cell types or tissues"/>
</dbReference>
<dbReference type="Ensembl" id="ENST00000513528.5">
    <property type="protein sequence ID" value="ENSP00000426348.1"/>
    <property type="gene ID" value="ENSG00000155893.13"/>
</dbReference>
<organism evidence="1 2">
    <name type="scientific">Homo sapiens</name>
    <name type="common">Human</name>
    <dbReference type="NCBI Taxonomy" id="9606"/>
    <lineage>
        <taxon>Eukaryota</taxon>
        <taxon>Metazoa</taxon>
        <taxon>Chordata</taxon>
        <taxon>Craniata</taxon>
        <taxon>Vertebrata</taxon>
        <taxon>Euteleostomi</taxon>
        <taxon>Mammalia</taxon>
        <taxon>Eutheria</taxon>
        <taxon>Euarchontoglires</taxon>
        <taxon>Primates</taxon>
        <taxon>Haplorrhini</taxon>
        <taxon>Catarrhini</taxon>
        <taxon>Hominidae</taxon>
        <taxon>Homo</taxon>
    </lineage>
</organism>
<dbReference type="EMBL" id="AC117383">
    <property type="status" value="NOT_ANNOTATED_CDS"/>
    <property type="molecule type" value="Genomic_DNA"/>
</dbReference>
<dbReference type="OpenTargets" id="ENSG00000155893"/>
<reference evidence="1 2" key="3">
    <citation type="journal article" date="2006" name="Nature">
        <title>The DNA sequence, annotation and analysis of human chromosome 3.</title>
        <authorList>
            <person name="Muzny D.M."/>
            <person name="Scherer S.E."/>
            <person name="Kaul R."/>
            <person name="Wang J."/>
            <person name="Yu J."/>
            <person name="Sudbrak R."/>
            <person name="Buhay C.J."/>
            <person name="Chen R."/>
            <person name="Cree A."/>
            <person name="Ding Y."/>
            <person name="Dugan-Rocha S."/>
            <person name="Gill R."/>
            <person name="Gunaratne P."/>
            <person name="Harris R.A."/>
            <person name="Hawes A.C."/>
            <person name="Hernandez J."/>
            <person name="Hodgson A.V."/>
            <person name="Hume J."/>
            <person name="Jackson A."/>
            <person name="Khan Z.M."/>
            <person name="Kovar-Smith C."/>
            <person name="Lewis L.R."/>
            <person name="Lozado R.J."/>
            <person name="Metzker M.L."/>
            <person name="Milosavljevic A."/>
            <person name="Miner G.R."/>
            <person name="Morgan M.B."/>
            <person name="Nazareth L.V."/>
            <person name="Scott G."/>
            <person name="Sodergren E."/>
            <person name="Song X.Z."/>
            <person name="Steffen D."/>
            <person name="Wei S."/>
            <person name="Wheeler D.A."/>
            <person name="Wright M.W."/>
            <person name="Worley K.C."/>
            <person name="Yuan Y."/>
            <person name="Zhang Z."/>
            <person name="Adams C.Q."/>
            <person name="Ansari-Lari M.A."/>
            <person name="Ayele M."/>
            <person name="Brown M.J."/>
            <person name="Chen G."/>
            <person name="Chen Z."/>
            <person name="Clendenning J."/>
            <person name="Clerc-Blankenburg K.P."/>
            <person name="Chen R."/>
            <person name="Chen Z."/>
            <person name="Davis C."/>
            <person name="Delgado O."/>
            <person name="Dinh H.H."/>
            <person name="Dong W."/>
            <person name="Draper H."/>
            <person name="Ernst S."/>
            <person name="Fu G."/>
            <person name="Gonzalez-Garay M.L."/>
            <person name="Garcia D.K."/>
            <person name="Gillett W."/>
            <person name="Gu J."/>
            <person name="Hao B."/>
            <person name="Haugen E."/>
            <person name="Havlak P."/>
            <person name="He X."/>
            <person name="Hennig S."/>
            <person name="Hu S."/>
            <person name="Huang W."/>
            <person name="Jackson L.R."/>
            <person name="Jacob L.S."/>
            <person name="Kelly S.H."/>
            <person name="Kube M."/>
            <person name="Levy R."/>
            <person name="Li Z."/>
            <person name="Liu B."/>
            <person name="Liu J."/>
            <person name="Liu W."/>
            <person name="Lu J."/>
            <person name="Maheshwari M."/>
            <person name="Nguyen B.V."/>
            <person name="Okwuonu G.O."/>
            <person name="Palmeiri A."/>
            <person name="Pasternak S."/>
            <person name="Perez L.M."/>
            <person name="Phelps K.A."/>
            <person name="Plopper F.J."/>
            <person name="Qiang B."/>
            <person name="Raymond C."/>
            <person name="Rodriguez R."/>
            <person name="Saenphimmachak C."/>
            <person name="Santibanez J."/>
            <person name="Shen H."/>
            <person name="Shen Y."/>
            <person name="Subramanian S."/>
            <person name="Tabor P.E."/>
            <person name="Verduzco D."/>
            <person name="Waldron L."/>
            <person name="Wang J."/>
            <person name="Wang J."/>
            <person name="Wang Q."/>
            <person name="Williams G.A."/>
            <person name="Wong G.K."/>
            <person name="Yao Z."/>
            <person name="Zhang J."/>
            <person name="Zhang X."/>
            <person name="Zhao G."/>
            <person name="Zhou J."/>
            <person name="Zhou Y."/>
            <person name="Nelson D."/>
            <person name="Lehrach H."/>
            <person name="Reinhardt R."/>
            <person name="Naylor S.L."/>
            <person name="Yang H."/>
            <person name="Olson M."/>
            <person name="Weinstock G."/>
            <person name="Gibbs R.A."/>
        </authorList>
    </citation>
    <scope>NUCLEOTIDE SEQUENCE [LARGE SCALE GENOMIC DNA]</scope>
</reference>
<dbReference type="EMBL" id="AC010184">
    <property type="status" value="NOT_ANNOTATED_CDS"/>
    <property type="molecule type" value="Genomic_DNA"/>
</dbReference>
<dbReference type="UCSC" id="uc062okw.1">
    <property type="organism name" value="human"/>
</dbReference>
<dbReference type="VEuPathDB" id="HostDB:ENSG00000155893"/>
<accession>D6RDP0</accession>
<dbReference type="ChiTaRS" id="PXYLP1">
    <property type="organism name" value="human"/>
</dbReference>
<dbReference type="HGNC" id="HGNC:26303">
    <property type="gene designation" value="PXYLP1"/>
</dbReference>
<dbReference type="GeneTree" id="ENSGT00390000016324"/>
<sequence length="26" mass="2982">MLFRNRFLLLLALAALLAFVSLSLQF</sequence>
<reference evidence="1" key="4">
    <citation type="submission" date="2025-05" db="UniProtKB">
        <authorList>
            <consortium name="Ensembl"/>
        </authorList>
    </citation>
    <scope>IDENTIFICATION</scope>
</reference>
<evidence type="ECO:0000313" key="1">
    <source>
        <dbReference type="Ensembl" id="ENSP00000425264.1"/>
    </source>
</evidence>
<keyword evidence="2" id="KW-1185">Reference proteome</keyword>
<dbReference type="AlphaFoldDB" id="D6RDP0"/>
<dbReference type="EMBL" id="AC022215">
    <property type="status" value="NOT_ANNOTATED_CDS"/>
    <property type="molecule type" value="Genomic_DNA"/>
</dbReference>
<protein>
    <submittedName>
        <fullName evidence="1">2-phosphoxylose phosphatase 1</fullName>
    </submittedName>
</protein>
<dbReference type="HOGENOM" id="CLU_3417208_0_0_1"/>
<reference evidence="1" key="2">
    <citation type="journal article" date="2004" name="Nature">
        <title>Finishing the euchromatic sequence of the human genome.</title>
        <authorList>
            <consortium name="International Human Genome Sequencing Consortium"/>
        </authorList>
    </citation>
    <scope>NUCLEOTIDE SEQUENCE [LARGE SCALE GENOMIC DNA]</scope>
</reference>
<dbReference type="OrthoDB" id="10262962at2759"/>
<dbReference type="OMA" id="DWEWNYY"/>
<reference evidence="1" key="1">
    <citation type="journal article" date="2001" name="Nature">
        <title>Initial sequencing and analysis of the human genome.</title>
        <authorList>
            <consortium name="International Human Genome Sequencing Consortium"/>
            <person name="Lander E.S."/>
            <person name="Linton L.M."/>
            <person name="Birren B."/>
            <person name="Nusbaum C."/>
            <person name="Zody M.C."/>
            <person name="Baldwin J."/>
            <person name="Devon K."/>
            <person name="Dewar K."/>
            <person name="Doyle M."/>
            <person name="FitzHugh W."/>
            <person name="Funke R."/>
            <person name="Gage D."/>
            <person name="Harris K."/>
            <person name="Heaford A."/>
            <person name="Howland J."/>
            <person name="Kann L."/>
            <person name="Lehoczky J."/>
            <person name="LeVine R."/>
            <person name="McEwan P."/>
            <person name="McKernan K."/>
            <person name="Meldrim J."/>
            <person name="Mesirov J.P."/>
            <person name="Miranda C."/>
            <person name="Morris W."/>
            <person name="Naylor J."/>
            <person name="Raymond C."/>
            <person name="Rosetti M."/>
            <person name="Santos R."/>
            <person name="Sheridan A."/>
            <person name="Sougnez C."/>
            <person name="Stange-Thomann N."/>
            <person name="Stojanovic N."/>
            <person name="Subramanian A."/>
            <person name="Wyman D."/>
            <person name="Rogers J."/>
            <person name="Sulston J."/>
            <person name="Ainscough R."/>
            <person name="Beck S."/>
            <person name="Bentley D."/>
            <person name="Burton J."/>
            <person name="Clee C."/>
            <person name="Carter N."/>
            <person name="Coulson A."/>
            <person name="Deadman R."/>
            <person name="Deloukas P."/>
            <person name="Dunham A."/>
            <person name="Dunham I."/>
            <person name="Durbin R."/>
            <person name="French L."/>
            <person name="Grafham D."/>
            <person name="Gregory S."/>
            <person name="Hubbard T."/>
            <person name="Humphray S."/>
            <person name="Hunt A."/>
            <person name="Jones M."/>
            <person name="Lloyd C."/>
            <person name="McMurray A."/>
            <person name="Matthews L."/>
            <person name="Mercer S."/>
            <person name="Milne S."/>
            <person name="Mullikin J.C."/>
            <person name="Mungall A."/>
            <person name="Plumb R."/>
            <person name="Ross M."/>
            <person name="Shownkeen R."/>
            <person name="Sims S."/>
            <person name="Waterston R.H."/>
            <person name="Wilson R.K."/>
            <person name="Hillier L.W."/>
            <person name="McPherson J.D."/>
            <person name="Marra M.A."/>
            <person name="Mardis E.R."/>
            <person name="Fulton L.A."/>
            <person name="Chinwalla A.T."/>
            <person name="Pepin K.H."/>
            <person name="Gish W.R."/>
            <person name="Chissoe S.L."/>
            <person name="Wendl M.C."/>
            <person name="Delehaunty K.D."/>
            <person name="Miner T.L."/>
            <person name="Delehaunty A."/>
            <person name="Kramer J.B."/>
            <person name="Cook L.L."/>
            <person name="Fulton R.S."/>
            <person name="Johnson D.L."/>
            <person name="Minx P.J."/>
            <person name="Clifton S.W."/>
            <person name="Hawkins T."/>
            <person name="Branscomb E."/>
            <person name="Predki P."/>
            <person name="Richardson P."/>
            <person name="Wenning S."/>
            <person name="Slezak T."/>
            <person name="Doggett N."/>
            <person name="Cheng J.F."/>
            <person name="Olsen A."/>
            <person name="Lucas S."/>
            <person name="Elkin C."/>
            <person name="Uberbacher E."/>
            <person name="Frazier M."/>
            <person name="Gibbs R.A."/>
            <person name="Muzny D.M."/>
            <person name="Scherer S.E."/>
            <person name="Bouck J.B."/>
            <person name="Sodergren E.J."/>
            <person name="Worley K.C."/>
            <person name="Rives C.M."/>
            <person name="Gorrell J.H."/>
            <person name="Metzker M.L."/>
            <person name="Naylor S.L."/>
            <person name="Kucherlapati R.S."/>
            <person name="Nelson D.L."/>
            <person name="Weinstock G.M."/>
            <person name="Sakaki Y."/>
            <person name="Fujiyama A."/>
            <person name="Hattori M."/>
            <person name="Yada T."/>
            <person name="Toyoda A."/>
            <person name="Itoh T."/>
            <person name="Kawagoe C."/>
            <person name="Watanabe H."/>
            <person name="Totoki Y."/>
            <person name="Taylor T."/>
            <person name="Weissenbach J."/>
            <person name="Heilig R."/>
            <person name="Saurin W."/>
            <person name="Artiguenave F."/>
            <person name="Brottier P."/>
            <person name="Bruls T."/>
            <person name="Pelletier E."/>
            <person name="Robert C."/>
            <person name="Wincker P."/>
            <person name="Smith D.R."/>
            <person name="Doucette-Stamm L."/>
            <person name="Rubenfield M."/>
            <person name="Weinstock K."/>
            <person name="Lee H.M."/>
            <person name="Dubois J."/>
            <person name="Rosenthal A."/>
            <person name="Platzer M."/>
            <person name="Nyakatura G."/>
            <person name="Taudien S."/>
            <person name="Rump A."/>
            <person name="Yang H."/>
            <person name="Yu J."/>
            <person name="Wang J."/>
            <person name="Huang G."/>
            <person name="Gu J."/>
            <person name="Hood L."/>
            <person name="Rowen L."/>
            <person name="Madan A."/>
            <person name="Qin S."/>
            <person name="Davis R.W."/>
            <person name="Federspiel N.A."/>
            <person name="Abola A.P."/>
            <person name="Proctor M.J."/>
            <person name="Myers R.M."/>
            <person name="Schmutz J."/>
            <person name="Dickson M."/>
            <person name="Grimwood J."/>
            <person name="Cox D.R."/>
            <person name="Olson M.V."/>
            <person name="Kaul R."/>
            <person name="Raymond C."/>
            <person name="Shimizu N."/>
            <person name="Kawasaki K."/>
            <person name="Minoshima S."/>
            <person name="Evans G.A."/>
            <person name="Athanasiou M."/>
            <person name="Schultz R."/>
            <person name="Roe B.A."/>
            <person name="Chen F."/>
            <person name="Pan H."/>
            <person name="Ramser J."/>
            <person name="Lehrach H."/>
            <person name="Reinhardt R."/>
            <person name="McCombie W.R."/>
            <person name="de la Bastide M."/>
            <person name="Dedhia N."/>
            <person name="Blocker H."/>
            <person name="Hornischer K."/>
            <person name="Nordsiek G."/>
            <person name="Agarwala R."/>
            <person name="Aravind L."/>
            <person name="Bailey J.A."/>
            <person name="Bateman A."/>
            <person name="Batzoglou S."/>
            <person name="Birney E."/>
            <person name="Bork P."/>
            <person name="Brown D.G."/>
            <person name="Burge C.B."/>
            <person name="Cerutti L."/>
            <person name="Chen H.C."/>
            <person name="Church D."/>
            <person name="Clamp M."/>
            <person name="Copley R.R."/>
            <person name="Doerks T."/>
            <person name="Eddy S.R."/>
            <person name="Eichler E.E."/>
            <person name="Furey T.S."/>
            <person name="Galagan J."/>
            <person name="Gilbert J.G."/>
            <person name="Harmon C."/>
            <person name="Hayashizaki Y."/>
            <person name="Haussler D."/>
            <person name="Hermjakob H."/>
            <person name="Hokamp K."/>
            <person name="Jang W."/>
            <person name="Johnson L.S."/>
            <person name="Jones T.A."/>
            <person name="Kasif S."/>
            <person name="Kaspryzk A."/>
            <person name="Kennedy S."/>
            <person name="Kent W.J."/>
            <person name="Kitts P."/>
            <person name="Koonin E.V."/>
            <person name="Korf I."/>
            <person name="Kulp D."/>
            <person name="Lancet D."/>
            <person name="Lowe T.M."/>
            <person name="McLysaght A."/>
            <person name="Mikkelsen T."/>
            <person name="Moran J.V."/>
            <person name="Mulder N."/>
            <person name="Pollara V.J."/>
            <person name="Ponting C.P."/>
            <person name="Schuler G."/>
            <person name="Schultz J."/>
            <person name="Slater G."/>
            <person name="Smit A.F."/>
            <person name="Stupka E."/>
            <person name="Szustakowski J."/>
            <person name="Thierry-Mieg D."/>
            <person name="Thierry-Mieg J."/>
            <person name="Wagner L."/>
            <person name="Wallis J."/>
            <person name="Wheeler R."/>
            <person name="Williams A."/>
            <person name="Wolf Y.I."/>
            <person name="Wolfe K.H."/>
            <person name="Yang S.P."/>
            <person name="Yeh R.F."/>
            <person name="Collins F."/>
            <person name="Guyer M.S."/>
            <person name="Peterson J."/>
            <person name="Felsenfeld A."/>
            <person name="Wetterstrand K.A."/>
            <person name="Patrinos A."/>
            <person name="Morgan M.J."/>
            <person name="de Jong P."/>
            <person name="Catanese J.J."/>
            <person name="Osoegawa K."/>
            <person name="Shizuya H."/>
            <person name="Choi S."/>
            <person name="Chen Y.J."/>
        </authorList>
    </citation>
    <scope>NUCLEOTIDE SEQUENCE [LARGE SCALE GENOMIC DNA]</scope>
</reference>
<name>D6RDP0_HUMAN</name>